<accession>A0A367LR11</accession>
<gene>
    <name evidence="2" type="ORF">L249_1884</name>
</gene>
<comment type="caution">
    <text evidence="2">The sequence shown here is derived from an EMBL/GenBank/DDBJ whole genome shotgun (WGS) entry which is preliminary data.</text>
</comment>
<evidence type="ECO:0000313" key="3">
    <source>
        <dbReference type="Proteomes" id="UP000253664"/>
    </source>
</evidence>
<feature type="compositionally biased region" description="Low complexity" evidence="1">
    <location>
        <begin position="97"/>
        <end position="117"/>
    </location>
</feature>
<reference evidence="2 3" key="1">
    <citation type="journal article" date="2015" name="BMC Genomics">
        <title>Insights from the genome of Ophiocordyceps polyrhachis-furcata to pathogenicity and host specificity in insect fungi.</title>
        <authorList>
            <person name="Wichadakul D."/>
            <person name="Kobmoo N."/>
            <person name="Ingsriswang S."/>
            <person name="Tangphatsornruang S."/>
            <person name="Chantasingh D."/>
            <person name="Luangsa-ard J.J."/>
            <person name="Eurwilaichitr L."/>
        </authorList>
    </citation>
    <scope>NUCLEOTIDE SEQUENCE [LARGE SCALE GENOMIC DNA]</scope>
    <source>
        <strain evidence="2 3">BCC 54312</strain>
    </source>
</reference>
<evidence type="ECO:0000256" key="1">
    <source>
        <dbReference type="SAM" id="MobiDB-lite"/>
    </source>
</evidence>
<evidence type="ECO:0000313" key="2">
    <source>
        <dbReference type="EMBL" id="RCI16851.1"/>
    </source>
</evidence>
<dbReference type="AlphaFoldDB" id="A0A367LR11"/>
<dbReference type="STRING" id="1330021.A0A367LR11"/>
<keyword evidence="3" id="KW-1185">Reference proteome</keyword>
<proteinExistence type="predicted"/>
<dbReference type="Proteomes" id="UP000253664">
    <property type="component" value="Unassembled WGS sequence"/>
</dbReference>
<dbReference type="EMBL" id="LKCN02000001">
    <property type="protein sequence ID" value="RCI16851.1"/>
    <property type="molecule type" value="Genomic_DNA"/>
</dbReference>
<evidence type="ECO:0008006" key="4">
    <source>
        <dbReference type="Google" id="ProtNLM"/>
    </source>
</evidence>
<organism evidence="2 3">
    <name type="scientific">Ophiocordyceps polyrhachis-furcata BCC 54312</name>
    <dbReference type="NCBI Taxonomy" id="1330021"/>
    <lineage>
        <taxon>Eukaryota</taxon>
        <taxon>Fungi</taxon>
        <taxon>Dikarya</taxon>
        <taxon>Ascomycota</taxon>
        <taxon>Pezizomycotina</taxon>
        <taxon>Sordariomycetes</taxon>
        <taxon>Hypocreomycetidae</taxon>
        <taxon>Hypocreales</taxon>
        <taxon>Ophiocordycipitaceae</taxon>
        <taxon>Ophiocordyceps</taxon>
    </lineage>
</organism>
<sequence length="233" mass="25841">MAGTKTVTTSTTEAELLALSQAVKESMFTDRMLRELTVELDSPKIIIRCDNTQTVGIVNKEVYKLRTQLKHVDVHKPLAEAGESIERAEAVRRPRSSRVPPSSAPASAPATTSSTRRGLQHLEAHGDTYEPGTRMPRAYQRSILSASSSLDLSDALESYPLDKADEADEDHDSFVPSRAMLGYHTGETQSQIRVRIEESDDEPTSAMPFWDIAEAEEEIEERSQKELVDKGLI</sequence>
<name>A0A367LR11_9HYPO</name>
<feature type="region of interest" description="Disordered" evidence="1">
    <location>
        <begin position="85"/>
        <end position="118"/>
    </location>
</feature>
<protein>
    <recommendedName>
        <fullName evidence="4">Reverse transcriptase Ty1/copia-type domain-containing protein</fullName>
    </recommendedName>
</protein>
<dbReference type="OrthoDB" id="4924025at2759"/>